<name>A0A0C2W687_AMAMK</name>
<reference evidence="2 3" key="1">
    <citation type="submission" date="2014-04" db="EMBL/GenBank/DDBJ databases">
        <title>Evolutionary Origins and Diversification of the Mycorrhizal Mutualists.</title>
        <authorList>
            <consortium name="DOE Joint Genome Institute"/>
            <consortium name="Mycorrhizal Genomics Consortium"/>
            <person name="Kohler A."/>
            <person name="Kuo A."/>
            <person name="Nagy L.G."/>
            <person name="Floudas D."/>
            <person name="Copeland A."/>
            <person name="Barry K.W."/>
            <person name="Cichocki N."/>
            <person name="Veneault-Fourrey C."/>
            <person name="LaButti K."/>
            <person name="Lindquist E.A."/>
            <person name="Lipzen A."/>
            <person name="Lundell T."/>
            <person name="Morin E."/>
            <person name="Murat C."/>
            <person name="Riley R."/>
            <person name="Ohm R."/>
            <person name="Sun H."/>
            <person name="Tunlid A."/>
            <person name="Henrissat B."/>
            <person name="Grigoriev I.V."/>
            <person name="Hibbett D.S."/>
            <person name="Martin F."/>
        </authorList>
    </citation>
    <scope>NUCLEOTIDE SEQUENCE [LARGE SCALE GENOMIC DNA]</scope>
    <source>
        <strain evidence="2 3">Koide BX008</strain>
    </source>
</reference>
<evidence type="ECO:0000256" key="1">
    <source>
        <dbReference type="SAM" id="Phobius"/>
    </source>
</evidence>
<dbReference type="InParanoid" id="A0A0C2W687"/>
<keyword evidence="3" id="KW-1185">Reference proteome</keyword>
<gene>
    <name evidence="2" type="ORF">M378DRAFT_16903</name>
</gene>
<sequence length="68" mass="8078">MTEGEFADSLTTDEGREPWWLEVHYPAITFFSSSFDLFLSEGKDKEYLMFYLITILFTQLCAFLSDFW</sequence>
<proteinExistence type="predicted"/>
<evidence type="ECO:0000313" key="2">
    <source>
        <dbReference type="EMBL" id="KIL56652.1"/>
    </source>
</evidence>
<organism evidence="2 3">
    <name type="scientific">Amanita muscaria (strain Koide BX008)</name>
    <dbReference type="NCBI Taxonomy" id="946122"/>
    <lineage>
        <taxon>Eukaryota</taxon>
        <taxon>Fungi</taxon>
        <taxon>Dikarya</taxon>
        <taxon>Basidiomycota</taxon>
        <taxon>Agaricomycotina</taxon>
        <taxon>Agaricomycetes</taxon>
        <taxon>Agaricomycetidae</taxon>
        <taxon>Agaricales</taxon>
        <taxon>Pluteineae</taxon>
        <taxon>Amanitaceae</taxon>
        <taxon>Amanita</taxon>
    </lineage>
</organism>
<dbReference type="Proteomes" id="UP000054549">
    <property type="component" value="Unassembled WGS sequence"/>
</dbReference>
<dbReference type="AlphaFoldDB" id="A0A0C2W687"/>
<feature type="transmembrane region" description="Helical" evidence="1">
    <location>
        <begin position="47"/>
        <end position="65"/>
    </location>
</feature>
<keyword evidence="1" id="KW-0472">Membrane</keyword>
<evidence type="ECO:0000313" key="3">
    <source>
        <dbReference type="Proteomes" id="UP000054549"/>
    </source>
</evidence>
<dbReference type="HOGENOM" id="CLU_2793438_0_0_1"/>
<keyword evidence="1" id="KW-1133">Transmembrane helix</keyword>
<keyword evidence="1" id="KW-0812">Transmembrane</keyword>
<accession>A0A0C2W687</accession>
<protein>
    <submittedName>
        <fullName evidence="2">Uncharacterized protein</fullName>
    </submittedName>
</protein>
<dbReference type="EMBL" id="KN818409">
    <property type="protein sequence ID" value="KIL56652.1"/>
    <property type="molecule type" value="Genomic_DNA"/>
</dbReference>